<dbReference type="Proteomes" id="UP001161017">
    <property type="component" value="Unassembled WGS sequence"/>
</dbReference>
<keyword evidence="3" id="KW-1185">Reference proteome</keyword>
<dbReference type="EMBL" id="JAPUFD010000006">
    <property type="protein sequence ID" value="MDI1487673.1"/>
    <property type="molecule type" value="Genomic_DNA"/>
</dbReference>
<feature type="compositionally biased region" description="Polar residues" evidence="1">
    <location>
        <begin position="404"/>
        <end position="416"/>
    </location>
</feature>
<dbReference type="AlphaFoldDB" id="A0AA43QMY8"/>
<accession>A0AA43QMY8</accession>
<reference evidence="2" key="1">
    <citation type="journal article" date="2023" name="Genome Biol. Evol.">
        <title>First Whole Genome Sequence and Flow Cytometry Genome Size Data for the Lichen-Forming Fungus Ramalina farinacea (Ascomycota).</title>
        <authorList>
            <person name="Llewellyn T."/>
            <person name="Mian S."/>
            <person name="Hill R."/>
            <person name="Leitch I.J."/>
            <person name="Gaya E."/>
        </authorList>
    </citation>
    <scope>NUCLEOTIDE SEQUENCE</scope>
    <source>
        <strain evidence="2">LIQ254RAFAR</strain>
    </source>
</reference>
<feature type="region of interest" description="Disordered" evidence="1">
    <location>
        <begin position="57"/>
        <end position="128"/>
    </location>
</feature>
<feature type="compositionally biased region" description="Basic and acidic residues" evidence="1">
    <location>
        <begin position="350"/>
        <end position="368"/>
    </location>
</feature>
<protein>
    <submittedName>
        <fullName evidence="2">Uncharacterized protein</fullName>
    </submittedName>
</protein>
<organism evidence="2 3">
    <name type="scientific">Ramalina farinacea</name>
    <dbReference type="NCBI Taxonomy" id="258253"/>
    <lineage>
        <taxon>Eukaryota</taxon>
        <taxon>Fungi</taxon>
        <taxon>Dikarya</taxon>
        <taxon>Ascomycota</taxon>
        <taxon>Pezizomycotina</taxon>
        <taxon>Lecanoromycetes</taxon>
        <taxon>OSLEUM clade</taxon>
        <taxon>Lecanoromycetidae</taxon>
        <taxon>Lecanorales</taxon>
        <taxon>Lecanorineae</taxon>
        <taxon>Ramalinaceae</taxon>
        <taxon>Ramalina</taxon>
    </lineage>
</organism>
<evidence type="ECO:0000256" key="1">
    <source>
        <dbReference type="SAM" id="MobiDB-lite"/>
    </source>
</evidence>
<sequence length="647" mass="70375">MSGKDLEAEIATHEQNIQDLDLPVADSATSDMFPIVDFPDFDIDGSKAQEGLKASIETTVSSAGSMQTPPPTSTSSSRRRSQKSQIARQSKESGSKNKKEPSTLGLEETNPHSLQLSLPEDSPSQFANLNFSPDALSFPMSGPATAPVYPQQKLFWDSEQNSGGMNLDMSLDDTFTAFGIQNSKPLDPFVSEHEQSDMAPFSTAPPFSSVESRAANISASHAPALNQTNISSSTAIINHGSSNTKHRGTIFNPSLIFSSPSSRQSQDSHPMPSSSQPQQDHMMEPYAHQIRDAQIEKEIRSRKQKRKRPPEHGDSPAVRAAIEALRDDRTESSKSSPILADSFVGALPDPSDKYDFPSRKKLTPDNHYRKAAQQSSLHRRKSDKSTRKHPAVTLEIDENGRAVTRTSFVKDPSSSRMDVDSESDLSDSSTASSEIHRVPSRQNSFKLANPKAKLVRKARFANDPHSHSQKSSDTSTLASSNSARSAPKIGGNLKLVVNAGHAQPYFQSALPGNDIPSEAETVIESSDDKGDATSEIKKIVRQSSLRKSSSRSSLKQSGTKNRRQSYAPQTASNTGPYYNATSSLGISSGRRLSYHEQLHQLHTNISPTTITDPDLTPSSGRASNVSNESTRCVCGLAEENGQLMIQW</sequence>
<feature type="compositionally biased region" description="Low complexity" evidence="1">
    <location>
        <begin position="542"/>
        <end position="557"/>
    </location>
</feature>
<feature type="region of interest" description="Disordered" evidence="1">
    <location>
        <begin position="603"/>
        <end position="626"/>
    </location>
</feature>
<feature type="region of interest" description="Disordered" evidence="1">
    <location>
        <begin position="236"/>
        <end position="281"/>
    </location>
</feature>
<evidence type="ECO:0000313" key="2">
    <source>
        <dbReference type="EMBL" id="MDI1487673.1"/>
    </source>
</evidence>
<proteinExistence type="predicted"/>
<feature type="region of interest" description="Disordered" evidence="1">
    <location>
        <begin position="522"/>
        <end position="579"/>
    </location>
</feature>
<feature type="region of interest" description="Disordered" evidence="1">
    <location>
        <begin position="296"/>
        <end position="485"/>
    </location>
</feature>
<feature type="compositionally biased region" description="Polar residues" evidence="1">
    <location>
        <begin position="111"/>
        <end position="128"/>
    </location>
</feature>
<feature type="compositionally biased region" description="Polar residues" evidence="1">
    <location>
        <begin position="564"/>
        <end position="579"/>
    </location>
</feature>
<feature type="compositionally biased region" description="Basic and acidic residues" evidence="1">
    <location>
        <begin position="526"/>
        <end position="538"/>
    </location>
</feature>
<evidence type="ECO:0000313" key="3">
    <source>
        <dbReference type="Proteomes" id="UP001161017"/>
    </source>
</evidence>
<comment type="caution">
    <text evidence="2">The sequence shown here is derived from an EMBL/GenBank/DDBJ whole genome shotgun (WGS) entry which is preliminary data.</text>
</comment>
<feature type="compositionally biased region" description="Low complexity" evidence="1">
    <location>
        <begin position="469"/>
        <end position="482"/>
    </location>
</feature>
<gene>
    <name evidence="2" type="ORF">OHK93_006944</name>
</gene>
<feature type="compositionally biased region" description="Basic and acidic residues" evidence="1">
    <location>
        <begin position="89"/>
        <end position="101"/>
    </location>
</feature>
<feature type="compositionally biased region" description="Low complexity" evidence="1">
    <location>
        <begin position="254"/>
        <end position="280"/>
    </location>
</feature>
<name>A0AA43QMY8_9LECA</name>
<feature type="compositionally biased region" description="Polar residues" evidence="1">
    <location>
        <begin position="57"/>
        <end position="66"/>
    </location>
</feature>
<feature type="compositionally biased region" description="Basic residues" evidence="1">
    <location>
        <begin position="377"/>
        <end position="390"/>
    </location>
</feature>